<dbReference type="InterPro" id="IPR000440">
    <property type="entry name" value="NADH_UbQ/plastoQ_OxRdtase_su3"/>
</dbReference>
<comment type="function">
    <text evidence="1">Core subunit of the mitochondrial membrane respiratory chain NADH dehydrogenase (Complex I) that is believed to belong to the minimal assembly required for catalysis. Complex I functions in the transfer of electrons from NADH to the respiratory chain. The immediate electron acceptor for the enzyme is believed to be ubiquinone.</text>
</comment>
<dbReference type="GO" id="GO:0008137">
    <property type="term" value="F:NADH dehydrogenase (ubiquinone) activity"/>
    <property type="evidence" value="ECO:0007669"/>
    <property type="project" value="UniProtKB-EC"/>
</dbReference>
<name>A0A9J5WMP7_SOLCO</name>
<comment type="caution">
    <text evidence="13">The sequence shown here is derived from an EMBL/GenBank/DDBJ whole genome shotgun (WGS) entry which is preliminary data.</text>
</comment>
<accession>A0A9J5WMP7</accession>
<dbReference type="GO" id="GO:0015990">
    <property type="term" value="P:electron transport coupled proton transport"/>
    <property type="evidence" value="ECO:0007669"/>
    <property type="project" value="TreeGrafter"/>
</dbReference>
<evidence type="ECO:0000256" key="10">
    <source>
        <dbReference type="ARBA" id="ARBA00031029"/>
    </source>
</evidence>
<dbReference type="AlphaFoldDB" id="A0A9J5WMP7"/>
<dbReference type="Proteomes" id="UP000824120">
    <property type="component" value="Chromosome 11"/>
</dbReference>
<dbReference type="Gene3D" id="1.20.58.1610">
    <property type="entry name" value="NADH:ubiquinone/plastoquinone oxidoreductase, chain 3"/>
    <property type="match status" value="1"/>
</dbReference>
<evidence type="ECO:0000313" key="14">
    <source>
        <dbReference type="Proteomes" id="UP000824120"/>
    </source>
</evidence>
<evidence type="ECO:0000256" key="4">
    <source>
        <dbReference type="ARBA" id="ARBA00021007"/>
    </source>
</evidence>
<feature type="transmembrane region" description="Helical" evidence="12">
    <location>
        <begin position="103"/>
        <end position="122"/>
    </location>
</feature>
<comment type="similarity">
    <text evidence="3">Belongs to the complex I subunit 3 family.</text>
</comment>
<comment type="catalytic activity">
    <reaction evidence="11">
        <text>a ubiquinone + NADH + 5 H(+)(in) = a ubiquinol + NAD(+) + 4 H(+)(out)</text>
        <dbReference type="Rhea" id="RHEA:29091"/>
        <dbReference type="Rhea" id="RHEA-COMP:9565"/>
        <dbReference type="Rhea" id="RHEA-COMP:9566"/>
        <dbReference type="ChEBI" id="CHEBI:15378"/>
        <dbReference type="ChEBI" id="CHEBI:16389"/>
        <dbReference type="ChEBI" id="CHEBI:17976"/>
        <dbReference type="ChEBI" id="CHEBI:57540"/>
        <dbReference type="ChEBI" id="CHEBI:57945"/>
        <dbReference type="EC" id="7.1.1.2"/>
    </reaction>
</comment>
<evidence type="ECO:0000256" key="5">
    <source>
        <dbReference type="ARBA" id="ARBA00022448"/>
    </source>
</evidence>
<sequence>MGLCLVTISTVLYVCSIFVVFDVETVFLYPWAMSFTYWVYLRFIEAFIFVLILIIGLVYAWRKGHGMVLAPEYSHNKKKTKIRLRQLMNSIQLPLLDRILSSLWSLLYGTACCFIEFASLIGSRFDFDRYGLASRSSPRQSDLILIA</sequence>
<keyword evidence="6 12" id="KW-0812">Transmembrane</keyword>
<evidence type="ECO:0000256" key="3">
    <source>
        <dbReference type="ARBA" id="ARBA00008472"/>
    </source>
</evidence>
<organism evidence="13 14">
    <name type="scientific">Solanum commersonii</name>
    <name type="common">Commerson's wild potato</name>
    <name type="synonym">Commerson's nightshade</name>
    <dbReference type="NCBI Taxonomy" id="4109"/>
    <lineage>
        <taxon>Eukaryota</taxon>
        <taxon>Viridiplantae</taxon>
        <taxon>Streptophyta</taxon>
        <taxon>Embryophyta</taxon>
        <taxon>Tracheophyta</taxon>
        <taxon>Spermatophyta</taxon>
        <taxon>Magnoliopsida</taxon>
        <taxon>eudicotyledons</taxon>
        <taxon>Gunneridae</taxon>
        <taxon>Pentapetalae</taxon>
        <taxon>asterids</taxon>
        <taxon>lamiids</taxon>
        <taxon>Solanales</taxon>
        <taxon>Solanaceae</taxon>
        <taxon>Solanoideae</taxon>
        <taxon>Solaneae</taxon>
        <taxon>Solanum</taxon>
    </lineage>
</organism>
<evidence type="ECO:0000256" key="12">
    <source>
        <dbReference type="SAM" id="Phobius"/>
    </source>
</evidence>
<keyword evidence="14" id="KW-1185">Reference proteome</keyword>
<feature type="transmembrane region" description="Helical" evidence="12">
    <location>
        <begin position="6"/>
        <end position="32"/>
    </location>
</feature>
<dbReference type="Pfam" id="PF00507">
    <property type="entry name" value="Oxidored_q4"/>
    <property type="match status" value="1"/>
</dbReference>
<dbReference type="Gene3D" id="3.40.50.12280">
    <property type="match status" value="1"/>
</dbReference>
<dbReference type="InterPro" id="IPR038430">
    <property type="entry name" value="NDAH_ubi_oxred_su3_sf"/>
</dbReference>
<keyword evidence="7 12" id="KW-1133">Transmembrane helix</keyword>
<reference evidence="13 14" key="1">
    <citation type="submission" date="2020-09" db="EMBL/GenBank/DDBJ databases">
        <title>De no assembly of potato wild relative species, Solanum commersonii.</title>
        <authorList>
            <person name="Cho K."/>
        </authorList>
    </citation>
    <scope>NUCLEOTIDE SEQUENCE [LARGE SCALE GENOMIC DNA]</scope>
    <source>
        <strain evidence="13">LZ3.2</strain>
        <tissue evidence="13">Leaf</tissue>
    </source>
</reference>
<evidence type="ECO:0000256" key="7">
    <source>
        <dbReference type="ARBA" id="ARBA00022989"/>
    </source>
</evidence>
<dbReference type="EMBL" id="JACXVP010000011">
    <property type="protein sequence ID" value="KAG5576158.1"/>
    <property type="molecule type" value="Genomic_DNA"/>
</dbReference>
<feature type="transmembrane region" description="Helical" evidence="12">
    <location>
        <begin position="39"/>
        <end position="61"/>
    </location>
</feature>
<evidence type="ECO:0000256" key="8">
    <source>
        <dbReference type="ARBA" id="ARBA00023004"/>
    </source>
</evidence>
<keyword evidence="8" id="KW-0408">Iron</keyword>
<keyword evidence="5" id="KW-0813">Transport</keyword>
<keyword evidence="9 12" id="KW-0472">Membrane</keyword>
<dbReference type="PANTHER" id="PTHR11995">
    <property type="entry name" value="NADH DEHYDROGENASE"/>
    <property type="match status" value="1"/>
</dbReference>
<evidence type="ECO:0000256" key="11">
    <source>
        <dbReference type="ARBA" id="ARBA00049551"/>
    </source>
</evidence>
<proteinExistence type="inferred from homology"/>
<dbReference type="PANTHER" id="PTHR11995:SF14">
    <property type="entry name" value="NADH DEHYDROGENASE [UBIQUINONE] IRON-SULFUR PROTEIN 7, MITOCHONDRIAL"/>
    <property type="match status" value="1"/>
</dbReference>
<evidence type="ECO:0000256" key="6">
    <source>
        <dbReference type="ARBA" id="ARBA00022692"/>
    </source>
</evidence>
<evidence type="ECO:0000256" key="2">
    <source>
        <dbReference type="ARBA" id="ARBA00004370"/>
    </source>
</evidence>
<evidence type="ECO:0000256" key="1">
    <source>
        <dbReference type="ARBA" id="ARBA00003257"/>
    </source>
</evidence>
<protein>
    <recommendedName>
        <fullName evidence="4">NADH-ubiquinone oxidoreductase chain 3</fullName>
    </recommendedName>
    <alternativeName>
        <fullName evidence="10">NADH dehydrogenase subunit 3</fullName>
    </alternativeName>
</protein>
<comment type="subcellular location">
    <subcellularLocation>
        <location evidence="2">Membrane</location>
    </subcellularLocation>
</comment>
<dbReference type="GO" id="GO:0009060">
    <property type="term" value="P:aerobic respiration"/>
    <property type="evidence" value="ECO:0007669"/>
    <property type="project" value="TreeGrafter"/>
</dbReference>
<dbReference type="OrthoDB" id="1852333at2759"/>
<evidence type="ECO:0000313" key="13">
    <source>
        <dbReference type="EMBL" id="KAG5576158.1"/>
    </source>
</evidence>
<evidence type="ECO:0000256" key="9">
    <source>
        <dbReference type="ARBA" id="ARBA00023136"/>
    </source>
</evidence>
<dbReference type="GO" id="GO:0045271">
    <property type="term" value="C:respiratory chain complex I"/>
    <property type="evidence" value="ECO:0007669"/>
    <property type="project" value="TreeGrafter"/>
</dbReference>
<gene>
    <name evidence="13" type="ORF">H5410_056292</name>
</gene>
<dbReference type="SUPFAM" id="SSF56770">
    <property type="entry name" value="HydA/Nqo6-like"/>
    <property type="match status" value="1"/>
</dbReference>